<evidence type="ECO:0000313" key="2">
    <source>
        <dbReference type="Proteomes" id="UP001224433"/>
    </source>
</evidence>
<name>A0ABY9JTS4_9ACTN</name>
<evidence type="ECO:0000313" key="1">
    <source>
        <dbReference type="EMBL" id="WLQ69361.1"/>
    </source>
</evidence>
<gene>
    <name evidence="1" type="ORF">P8A20_38275</name>
</gene>
<geneLocation type="plasmid" evidence="1 2">
    <name>unnamed1</name>
</geneLocation>
<dbReference type="EMBL" id="CP120984">
    <property type="protein sequence ID" value="WLQ69361.1"/>
    <property type="molecule type" value="Genomic_DNA"/>
</dbReference>
<sequence>MSRTPMTRPERLALACAALTGTVSGAVRAITAWLLNQITP</sequence>
<dbReference type="RefSeq" id="WP_268208585.1">
    <property type="nucleotide sequence ID" value="NZ_CP120984.1"/>
</dbReference>
<keyword evidence="1" id="KW-0614">Plasmid</keyword>
<dbReference type="Proteomes" id="UP001224433">
    <property type="component" value="Plasmid unnamed1"/>
</dbReference>
<protein>
    <submittedName>
        <fullName evidence="1">Uncharacterized protein</fullName>
    </submittedName>
</protein>
<accession>A0ABY9JTS4</accession>
<reference evidence="1 2" key="1">
    <citation type="submission" date="2023-03" db="EMBL/GenBank/DDBJ databases">
        <title>Isolation and description of six Streptomyces strains from soil environments, able to metabolize different microbial glucans.</title>
        <authorList>
            <person name="Widen T."/>
            <person name="Larsbrink J."/>
        </authorList>
    </citation>
    <scope>NUCLEOTIDE SEQUENCE [LARGE SCALE GENOMIC DNA]</scope>
    <source>
        <strain evidence="1 2">Alt3</strain>
        <plasmid evidence="1 2">unnamed1</plasmid>
    </source>
</reference>
<keyword evidence="2" id="KW-1185">Reference proteome</keyword>
<proteinExistence type="predicted"/>
<organism evidence="1 2">
    <name type="scientific">Streptomyces glycanivorans</name>
    <dbReference type="NCBI Taxonomy" id="3033808"/>
    <lineage>
        <taxon>Bacteria</taxon>
        <taxon>Bacillati</taxon>
        <taxon>Actinomycetota</taxon>
        <taxon>Actinomycetes</taxon>
        <taxon>Kitasatosporales</taxon>
        <taxon>Streptomycetaceae</taxon>
        <taxon>Streptomyces</taxon>
    </lineage>
</organism>